<dbReference type="RefSeq" id="WP_190251601.1">
    <property type="nucleotide sequence ID" value="NZ_BMPI01000019.1"/>
</dbReference>
<dbReference type="EMBL" id="BMPI01000019">
    <property type="protein sequence ID" value="GGM36333.1"/>
    <property type="molecule type" value="Genomic_DNA"/>
</dbReference>
<protein>
    <submittedName>
        <fullName evidence="5">2,4-dihydroxyhept-2-ene-1,7-dioic acid aldolase</fullName>
    </submittedName>
</protein>
<name>A0A917WWU0_9ACTN</name>
<comment type="caution">
    <text evidence="5">The sequence shown here is derived from an EMBL/GenBank/DDBJ whole genome shotgun (WGS) entry which is preliminary data.</text>
</comment>
<feature type="domain" description="HpcH/HpaI aldolase/citrate lyase" evidence="4">
    <location>
        <begin position="30"/>
        <end position="206"/>
    </location>
</feature>
<dbReference type="SUPFAM" id="SSF51621">
    <property type="entry name" value="Phosphoenolpyruvate/pyruvate domain"/>
    <property type="match status" value="1"/>
</dbReference>
<keyword evidence="3" id="KW-0456">Lyase</keyword>
<proteinExistence type="inferred from homology"/>
<dbReference type="GO" id="GO:0005737">
    <property type="term" value="C:cytoplasm"/>
    <property type="evidence" value="ECO:0007669"/>
    <property type="project" value="TreeGrafter"/>
</dbReference>
<sequence length="261" mass="25819">MAEPLTFSHRRAATGAPAVGTVVTLPGAALAELTAAAFDLVWIDMEHGALGRGDMLDLVVGCTAAGTPALVRVSGVDSDDVPVALDAGAAGIVLPDVSGAAVASRLVSRCTYPPRGTRGFGPRRGNQHGRRPQAADPILIAQIESAAGVHHAADIAATPGIAGLVVGTADLSYHLGVPGRADDPAVAAALGTVQAAAAAAGIAFGVAGAATQTNLDLWAALPLDVVMLSTDARVFAGAVDDLAGRARRHLTGAATGKGTAL</sequence>
<evidence type="ECO:0000256" key="2">
    <source>
        <dbReference type="ARBA" id="ARBA00022723"/>
    </source>
</evidence>
<reference evidence="5" key="2">
    <citation type="submission" date="2020-09" db="EMBL/GenBank/DDBJ databases">
        <authorList>
            <person name="Sun Q."/>
            <person name="Ohkuma M."/>
        </authorList>
    </citation>
    <scope>NUCLEOTIDE SEQUENCE</scope>
    <source>
        <strain evidence="5">JCM 19831</strain>
    </source>
</reference>
<dbReference type="Proteomes" id="UP000642070">
    <property type="component" value="Unassembled WGS sequence"/>
</dbReference>
<comment type="similarity">
    <text evidence="1">Belongs to the HpcH/HpaI aldolase family.</text>
</comment>
<keyword evidence="6" id="KW-1185">Reference proteome</keyword>
<keyword evidence="2" id="KW-0479">Metal-binding</keyword>
<evidence type="ECO:0000256" key="1">
    <source>
        <dbReference type="ARBA" id="ARBA00005568"/>
    </source>
</evidence>
<gene>
    <name evidence="5" type="primary">hpcH</name>
    <name evidence="5" type="ORF">GCM10007977_042130</name>
</gene>
<dbReference type="InterPro" id="IPR005000">
    <property type="entry name" value="Aldolase/citrate-lyase_domain"/>
</dbReference>
<dbReference type="Pfam" id="PF03328">
    <property type="entry name" value="HpcH_HpaI"/>
    <property type="match status" value="1"/>
</dbReference>
<dbReference type="GO" id="GO:0016832">
    <property type="term" value="F:aldehyde-lyase activity"/>
    <property type="evidence" value="ECO:0007669"/>
    <property type="project" value="TreeGrafter"/>
</dbReference>
<dbReference type="PANTHER" id="PTHR30502">
    <property type="entry name" value="2-KETO-3-DEOXY-L-RHAMNONATE ALDOLASE"/>
    <property type="match status" value="1"/>
</dbReference>
<evidence type="ECO:0000259" key="4">
    <source>
        <dbReference type="Pfam" id="PF03328"/>
    </source>
</evidence>
<evidence type="ECO:0000313" key="6">
    <source>
        <dbReference type="Proteomes" id="UP000642070"/>
    </source>
</evidence>
<accession>A0A917WWU0</accession>
<dbReference type="GO" id="GO:0046872">
    <property type="term" value="F:metal ion binding"/>
    <property type="evidence" value="ECO:0007669"/>
    <property type="project" value="UniProtKB-KW"/>
</dbReference>
<organism evidence="5 6">
    <name type="scientific">Dactylosporangium sucinum</name>
    <dbReference type="NCBI Taxonomy" id="1424081"/>
    <lineage>
        <taxon>Bacteria</taxon>
        <taxon>Bacillati</taxon>
        <taxon>Actinomycetota</taxon>
        <taxon>Actinomycetes</taxon>
        <taxon>Micromonosporales</taxon>
        <taxon>Micromonosporaceae</taxon>
        <taxon>Dactylosporangium</taxon>
    </lineage>
</organism>
<evidence type="ECO:0000313" key="5">
    <source>
        <dbReference type="EMBL" id="GGM36333.1"/>
    </source>
</evidence>
<dbReference type="PANTHER" id="PTHR30502:SF0">
    <property type="entry name" value="PHOSPHOENOLPYRUVATE CARBOXYLASE FAMILY PROTEIN"/>
    <property type="match status" value="1"/>
</dbReference>
<evidence type="ECO:0000256" key="3">
    <source>
        <dbReference type="ARBA" id="ARBA00023239"/>
    </source>
</evidence>
<dbReference type="AlphaFoldDB" id="A0A917WWU0"/>
<reference evidence="5" key="1">
    <citation type="journal article" date="2014" name="Int. J. Syst. Evol. Microbiol.">
        <title>Complete genome sequence of Corynebacterium casei LMG S-19264T (=DSM 44701T), isolated from a smear-ripened cheese.</title>
        <authorList>
            <consortium name="US DOE Joint Genome Institute (JGI-PGF)"/>
            <person name="Walter F."/>
            <person name="Albersmeier A."/>
            <person name="Kalinowski J."/>
            <person name="Ruckert C."/>
        </authorList>
    </citation>
    <scope>NUCLEOTIDE SEQUENCE</scope>
    <source>
        <strain evidence="5">JCM 19831</strain>
    </source>
</reference>
<dbReference type="InterPro" id="IPR050251">
    <property type="entry name" value="HpcH-HpaI_aldolase"/>
</dbReference>
<dbReference type="InterPro" id="IPR040442">
    <property type="entry name" value="Pyrv_kinase-like_dom_sf"/>
</dbReference>
<dbReference type="InterPro" id="IPR015813">
    <property type="entry name" value="Pyrv/PenolPyrv_kinase-like_dom"/>
</dbReference>
<dbReference type="Gene3D" id="3.20.20.60">
    <property type="entry name" value="Phosphoenolpyruvate-binding domains"/>
    <property type="match status" value="1"/>
</dbReference>